<keyword evidence="2" id="KW-1185">Reference proteome</keyword>
<dbReference type="Pfam" id="PF19586">
    <property type="entry name" value="DUF6093"/>
    <property type="match status" value="1"/>
</dbReference>
<evidence type="ECO:0000313" key="2">
    <source>
        <dbReference type="Proteomes" id="UP000596938"/>
    </source>
</evidence>
<comment type="caution">
    <text evidence="1">The sequence shown here is derived from an EMBL/GenBank/DDBJ whole genome shotgun (WGS) entry which is preliminary data.</text>
</comment>
<accession>A0ABQ1XC23</accession>
<dbReference type="InterPro" id="IPR046075">
    <property type="entry name" value="DUF6093"/>
</dbReference>
<protein>
    <submittedName>
        <fullName evidence="1">Uncharacterized protein</fullName>
    </submittedName>
</protein>
<evidence type="ECO:0000313" key="1">
    <source>
        <dbReference type="EMBL" id="GGG83632.1"/>
    </source>
</evidence>
<dbReference type="Proteomes" id="UP000596938">
    <property type="component" value="Unassembled WGS sequence"/>
</dbReference>
<organism evidence="1 2">
    <name type="scientific">Pseudarthrobacter polychromogenes</name>
    <dbReference type="NCBI Taxonomy" id="1676"/>
    <lineage>
        <taxon>Bacteria</taxon>
        <taxon>Bacillati</taxon>
        <taxon>Actinomycetota</taxon>
        <taxon>Actinomycetes</taxon>
        <taxon>Micrococcales</taxon>
        <taxon>Micrococcaceae</taxon>
        <taxon>Pseudarthrobacter</taxon>
    </lineage>
</organism>
<dbReference type="EMBL" id="BMKU01000001">
    <property type="protein sequence ID" value="GGG83632.1"/>
    <property type="molecule type" value="Genomic_DNA"/>
</dbReference>
<name>A0ABQ1XC23_9MICC</name>
<gene>
    <name evidence="1" type="ORF">GCM10011577_01350</name>
</gene>
<reference evidence="2" key="1">
    <citation type="journal article" date="2019" name="Int. J. Syst. Evol. Microbiol.">
        <title>The Global Catalogue of Microorganisms (GCM) 10K type strain sequencing project: providing services to taxonomists for standard genome sequencing and annotation.</title>
        <authorList>
            <consortium name="The Broad Institute Genomics Platform"/>
            <consortium name="The Broad Institute Genome Sequencing Center for Infectious Disease"/>
            <person name="Wu L."/>
            <person name="Ma J."/>
        </authorList>
    </citation>
    <scope>NUCLEOTIDE SEQUENCE [LARGE SCALE GENOMIC DNA]</scope>
    <source>
        <strain evidence="2">CGMCC 1.1927</strain>
    </source>
</reference>
<sequence length="141" mass="15505">MPLPNTRVIPANWAEHHRGAATGTQTAVVEWFHRGAPEPWPLPDGWTGPEPFHQCTANVQQINTVTGALVADQPLQERKYLVSIPMDAPEIRAGEQDGDFCKVTASSDPLLIGRTLNATDVQHGALMWERDIVCTDTLTQN</sequence>
<proteinExistence type="predicted"/>
<dbReference type="RefSeq" id="WP_188808638.1">
    <property type="nucleotide sequence ID" value="NZ_BAAAWV010000001.1"/>
</dbReference>